<dbReference type="RefSeq" id="WP_092437379.1">
    <property type="nucleotide sequence ID" value="NZ_FMYP01000020.1"/>
</dbReference>
<dbReference type="Proteomes" id="UP000199452">
    <property type="component" value="Unassembled WGS sequence"/>
</dbReference>
<evidence type="ECO:0000256" key="1">
    <source>
        <dbReference type="ARBA" id="ARBA00001933"/>
    </source>
</evidence>
<dbReference type="EC" id="1.4.4.2" evidence="8"/>
<keyword evidence="6 8" id="KW-0560">Oxidoreductase</keyword>
<evidence type="ECO:0000256" key="5">
    <source>
        <dbReference type="ARBA" id="ARBA00022898"/>
    </source>
</evidence>
<evidence type="ECO:0000313" key="12">
    <source>
        <dbReference type="EMBL" id="SDC18818.1"/>
    </source>
</evidence>
<dbReference type="Pfam" id="PF02347">
    <property type="entry name" value="GDC-P"/>
    <property type="match status" value="2"/>
</dbReference>
<dbReference type="GO" id="GO:0019464">
    <property type="term" value="P:glycine decarboxylation via glycine cleavage system"/>
    <property type="evidence" value="ECO:0007669"/>
    <property type="project" value="UniProtKB-UniRule"/>
</dbReference>
<dbReference type="Gene3D" id="3.90.1150.10">
    <property type="entry name" value="Aspartate Aminotransferase, domain 1"/>
    <property type="match status" value="2"/>
</dbReference>
<dbReference type="NCBIfam" id="NF001696">
    <property type="entry name" value="PRK00451.1"/>
    <property type="match status" value="1"/>
</dbReference>
<dbReference type="FunFam" id="3.40.640.10:FF:000005">
    <property type="entry name" value="Glycine dehydrogenase (decarboxylating), mitochondrial"/>
    <property type="match status" value="1"/>
</dbReference>
<gene>
    <name evidence="8" type="primary">gcvP</name>
    <name evidence="12" type="ORF">SAMN05216323_102037</name>
</gene>
<dbReference type="STRING" id="1640674.SAMN05216323_102037"/>
<dbReference type="NCBIfam" id="TIGR00461">
    <property type="entry name" value="gcvP"/>
    <property type="match status" value="1"/>
</dbReference>
<comment type="catalytic activity">
    <reaction evidence="7 8">
        <text>N(6)-[(R)-lipoyl]-L-lysyl-[glycine-cleavage complex H protein] + glycine + H(+) = N(6)-[(R)-S(8)-aminomethyldihydrolipoyl]-L-lysyl-[glycine-cleavage complex H protein] + CO2</text>
        <dbReference type="Rhea" id="RHEA:24304"/>
        <dbReference type="Rhea" id="RHEA-COMP:10494"/>
        <dbReference type="Rhea" id="RHEA-COMP:10495"/>
        <dbReference type="ChEBI" id="CHEBI:15378"/>
        <dbReference type="ChEBI" id="CHEBI:16526"/>
        <dbReference type="ChEBI" id="CHEBI:57305"/>
        <dbReference type="ChEBI" id="CHEBI:83099"/>
        <dbReference type="ChEBI" id="CHEBI:83143"/>
        <dbReference type="EC" id="1.4.4.2"/>
    </reaction>
</comment>
<dbReference type="CDD" id="cd00613">
    <property type="entry name" value="GDC-P"/>
    <property type="match status" value="2"/>
</dbReference>
<dbReference type="PANTHER" id="PTHR11773:SF1">
    <property type="entry name" value="GLYCINE DEHYDROGENASE (DECARBOXYLATING), MITOCHONDRIAL"/>
    <property type="match status" value="1"/>
</dbReference>
<name>A0A1G6JJK2_9BACT</name>
<comment type="similarity">
    <text evidence="3 8">Belongs to the GcvP family.</text>
</comment>
<dbReference type="PANTHER" id="PTHR11773">
    <property type="entry name" value="GLYCINE DEHYDROGENASE, DECARBOXYLATING"/>
    <property type="match status" value="1"/>
</dbReference>
<evidence type="ECO:0000256" key="3">
    <source>
        <dbReference type="ARBA" id="ARBA00010756"/>
    </source>
</evidence>
<keyword evidence="5 8" id="KW-0663">Pyridoxal phosphate</keyword>
<feature type="domain" description="Glycine dehydrogenase C-terminal" evidence="11">
    <location>
        <begin position="776"/>
        <end position="897"/>
    </location>
</feature>
<dbReference type="HAMAP" id="MF_00711">
    <property type="entry name" value="GcvP"/>
    <property type="match status" value="1"/>
</dbReference>
<dbReference type="InterPro" id="IPR003437">
    <property type="entry name" value="GcvP"/>
</dbReference>
<dbReference type="EMBL" id="FMYP01000020">
    <property type="protein sequence ID" value="SDC18818.1"/>
    <property type="molecule type" value="Genomic_DNA"/>
</dbReference>
<evidence type="ECO:0000256" key="6">
    <source>
        <dbReference type="ARBA" id="ARBA00023002"/>
    </source>
</evidence>
<evidence type="ECO:0000256" key="9">
    <source>
        <dbReference type="PIRSR" id="PIRSR603437-50"/>
    </source>
</evidence>
<dbReference type="Gene3D" id="3.40.640.10">
    <property type="entry name" value="Type I PLP-dependent aspartate aminotransferase-like (Major domain)"/>
    <property type="match status" value="2"/>
</dbReference>
<dbReference type="InterPro" id="IPR015422">
    <property type="entry name" value="PyrdxlP-dep_Trfase_small"/>
</dbReference>
<evidence type="ECO:0000256" key="2">
    <source>
        <dbReference type="ARBA" id="ARBA00003788"/>
    </source>
</evidence>
<dbReference type="GO" id="GO:0005829">
    <property type="term" value="C:cytosol"/>
    <property type="evidence" value="ECO:0007669"/>
    <property type="project" value="TreeGrafter"/>
</dbReference>
<dbReference type="InterPro" id="IPR049315">
    <property type="entry name" value="GDC-P_N"/>
</dbReference>
<evidence type="ECO:0000256" key="4">
    <source>
        <dbReference type="ARBA" id="ARBA00011690"/>
    </source>
</evidence>
<dbReference type="GO" id="GO:0030170">
    <property type="term" value="F:pyridoxal phosphate binding"/>
    <property type="evidence" value="ECO:0007669"/>
    <property type="project" value="TreeGrafter"/>
</dbReference>
<evidence type="ECO:0000256" key="7">
    <source>
        <dbReference type="ARBA" id="ARBA00049026"/>
    </source>
</evidence>
<dbReference type="OrthoDB" id="9801272at2"/>
<dbReference type="InterPro" id="IPR049316">
    <property type="entry name" value="GDC-P_C"/>
</dbReference>
<feature type="modified residue" description="N6-(pyridoxal phosphate)lysine" evidence="8 9">
    <location>
        <position position="704"/>
    </location>
</feature>
<reference evidence="12 13" key="1">
    <citation type="submission" date="2016-09" db="EMBL/GenBank/DDBJ databases">
        <authorList>
            <person name="Capua I."/>
            <person name="De Benedictis P."/>
            <person name="Joannis T."/>
            <person name="Lombin L.H."/>
            <person name="Cattoli G."/>
        </authorList>
    </citation>
    <scope>NUCLEOTIDE SEQUENCE [LARGE SCALE GENOMIC DNA]</scope>
    <source>
        <strain evidence="12 13">A7P-90m</strain>
    </source>
</reference>
<protein>
    <recommendedName>
        <fullName evidence="8">Glycine dehydrogenase (decarboxylating)</fullName>
        <ecNumber evidence="8">1.4.4.2</ecNumber>
    </recommendedName>
    <alternativeName>
        <fullName evidence="8">Glycine cleavage system P-protein</fullName>
    </alternativeName>
    <alternativeName>
        <fullName evidence="8">Glycine decarboxylase</fullName>
    </alternativeName>
    <alternativeName>
        <fullName evidence="8">Glycine dehydrogenase (aminomethyl-transferring)</fullName>
    </alternativeName>
</protein>
<organism evidence="12 13">
    <name type="scientific">Williamwhitmania taraxaci</name>
    <dbReference type="NCBI Taxonomy" id="1640674"/>
    <lineage>
        <taxon>Bacteria</taxon>
        <taxon>Pseudomonadati</taxon>
        <taxon>Bacteroidota</taxon>
        <taxon>Bacteroidia</taxon>
        <taxon>Bacteroidales</taxon>
        <taxon>Williamwhitmaniaceae</taxon>
        <taxon>Williamwhitmania</taxon>
    </lineage>
</organism>
<evidence type="ECO:0000259" key="10">
    <source>
        <dbReference type="Pfam" id="PF02347"/>
    </source>
</evidence>
<dbReference type="Pfam" id="PF21478">
    <property type="entry name" value="GcvP2_C"/>
    <property type="match status" value="1"/>
</dbReference>
<evidence type="ECO:0000313" key="13">
    <source>
        <dbReference type="Proteomes" id="UP000199452"/>
    </source>
</evidence>
<dbReference type="InterPro" id="IPR020581">
    <property type="entry name" value="GDC_P"/>
</dbReference>
<dbReference type="GO" id="GO:0004375">
    <property type="term" value="F:glycine dehydrogenase (decarboxylating) activity"/>
    <property type="evidence" value="ECO:0007669"/>
    <property type="project" value="UniProtKB-EC"/>
</dbReference>
<keyword evidence="13" id="KW-1185">Reference proteome</keyword>
<feature type="domain" description="Glycine cleavage system P-protein N-terminal" evidence="10">
    <location>
        <begin position="9"/>
        <end position="439"/>
    </location>
</feature>
<comment type="subunit">
    <text evidence="4 8">The glycine cleavage system is composed of four proteins: P, T, L and H.</text>
</comment>
<dbReference type="FunFam" id="3.40.640.10:FF:000007">
    <property type="entry name" value="glycine dehydrogenase (Decarboxylating), mitochondrial"/>
    <property type="match status" value="1"/>
</dbReference>
<dbReference type="InterPro" id="IPR015421">
    <property type="entry name" value="PyrdxlP-dep_Trfase_major"/>
</dbReference>
<comment type="cofactor">
    <cofactor evidence="1 8 9">
        <name>pyridoxal 5'-phosphate</name>
        <dbReference type="ChEBI" id="CHEBI:597326"/>
    </cofactor>
</comment>
<dbReference type="GO" id="GO:0005960">
    <property type="term" value="C:glycine cleavage complex"/>
    <property type="evidence" value="ECO:0007669"/>
    <property type="project" value="TreeGrafter"/>
</dbReference>
<dbReference type="AlphaFoldDB" id="A0A1G6JJK2"/>
<proteinExistence type="inferred from homology"/>
<evidence type="ECO:0000256" key="8">
    <source>
        <dbReference type="HAMAP-Rule" id="MF_00711"/>
    </source>
</evidence>
<accession>A0A1G6JJK2</accession>
<dbReference type="SUPFAM" id="SSF53383">
    <property type="entry name" value="PLP-dependent transferases"/>
    <property type="match status" value="2"/>
</dbReference>
<dbReference type="NCBIfam" id="NF003346">
    <property type="entry name" value="PRK04366.1"/>
    <property type="match status" value="1"/>
</dbReference>
<dbReference type="InterPro" id="IPR015424">
    <property type="entry name" value="PyrdxlP-dep_Trfase"/>
</dbReference>
<feature type="domain" description="Glycine cleavage system P-protein N-terminal" evidence="10">
    <location>
        <begin position="474"/>
        <end position="732"/>
    </location>
</feature>
<sequence length="955" mass="104940">MATDSFVSRHNGPRESEIAYMLKQIGVSSIEELIDQTVPKPIRLPKPIAISEGISEYEFYKKIKAIAAKNKIFRSFIGMGYYGTATPAVILRNIFENPSWYTSYTPYQAEISQGRLEALINFQTMVMDLTGMEIANCSLLDEATAAAEAMLMMHGLRSRAAVKEGKNTLFVDENIFPQTLDVILTRAEPAGIEVQLGKYSEAELGSSVFGAIVQYPAANGEIIDYTQFTEDAHKQEILVTAIADILSLAIIKAPAEWGADIAVGSTQRFGVPMGFGGPHAGYLATRDAYKRQMPGRIIGVSIDSAGNKALRMALQTREQHIKREKATSNICTAQALLATMAGMYAVYHGQEGIKRIANHTHNHAALAADKLEKLGFKITTKNFFDTIEITLPVGIKAEDIRKIALEKEINFFYKADDKVQMSFDEVVTLEEINSIAEIFAKAAKKSAEKATKVETKVVFEPKFARTSSFLSEKVFNHYHSETEMMRYIKKLERKDISLTHSMISLGSCTMKLNAAVEMLPLSWSEFGAIHPFVPSNQAEGYLELIKELEQDLAIITGFHAVSLQPNSGAAGEYAGLMVIRQYHIHRSEGHRNVAIIPTSAHGTNPASAAMAGMDIVLVACDSKGNIDVEDLRQKAEEHKNDLACFMVTYPSTHGIFEGRIKEMMDIVHKNGGLVYMDGANMNAQVGITNPGFIGADVCHLNLHKTFAIPHGGGGPGVGPIAVAKHLAEFLPSHSLVKTGGENGIMAVSAAPFGSASVLPITYGYIKMLGADGLRKATEMAIVNANYLAARLQGHYTILYKGEMGRVGHEMILDAQNFKKEYDADATDISKRLMDYGFHAPTLSFPVHDTLMIEPTESESLQELDRFIETMIAIKGELEEIKSGKADKEDNVLKNAPHTALEITADEWKHPYSRTKAAYPLAWIAENKFWPAVARVDNGYGDRNLICTCAPLDSYK</sequence>
<comment type="function">
    <text evidence="2 8">The glycine cleavage system catalyzes the degradation of glycine. The P protein binds the alpha-amino group of glycine through its pyridoxal phosphate cofactor; CO(2) is released and the remaining methylamine moiety is then transferred to the lipoamide cofactor of the H protein.</text>
</comment>
<evidence type="ECO:0000259" key="11">
    <source>
        <dbReference type="Pfam" id="PF21478"/>
    </source>
</evidence>
<dbReference type="GO" id="GO:0016594">
    <property type="term" value="F:glycine binding"/>
    <property type="evidence" value="ECO:0007669"/>
    <property type="project" value="TreeGrafter"/>
</dbReference>